<dbReference type="Pfam" id="PF18962">
    <property type="entry name" value="Por_Secre_tail"/>
    <property type="match status" value="1"/>
</dbReference>
<proteinExistence type="predicted"/>
<evidence type="ECO:0000256" key="1">
    <source>
        <dbReference type="ARBA" id="ARBA00022729"/>
    </source>
</evidence>
<dbReference type="InterPro" id="IPR026444">
    <property type="entry name" value="Secre_tail"/>
</dbReference>
<feature type="domain" description="Secretion system C-terminal sorting" evidence="3">
    <location>
        <begin position="75"/>
        <end position="144"/>
    </location>
</feature>
<evidence type="ECO:0000256" key="2">
    <source>
        <dbReference type="SAM" id="SignalP"/>
    </source>
</evidence>
<accession>A0ABS1KDQ1</accession>
<evidence type="ECO:0000259" key="3">
    <source>
        <dbReference type="Pfam" id="PF18962"/>
    </source>
</evidence>
<feature type="signal peptide" evidence="2">
    <location>
        <begin position="1"/>
        <end position="18"/>
    </location>
</feature>
<organism evidence="4 5">
    <name type="scientific">Flavobacterium tagetis</name>
    <dbReference type="NCBI Taxonomy" id="2801336"/>
    <lineage>
        <taxon>Bacteria</taxon>
        <taxon>Pseudomonadati</taxon>
        <taxon>Bacteroidota</taxon>
        <taxon>Flavobacteriia</taxon>
        <taxon>Flavobacteriales</taxon>
        <taxon>Flavobacteriaceae</taxon>
        <taxon>Flavobacterium</taxon>
    </lineage>
</organism>
<evidence type="ECO:0000313" key="4">
    <source>
        <dbReference type="EMBL" id="MBL0737624.1"/>
    </source>
</evidence>
<gene>
    <name evidence="4" type="ORF">JI750_12030</name>
</gene>
<name>A0ABS1KDQ1_9FLAO</name>
<comment type="caution">
    <text evidence="4">The sequence shown here is derived from an EMBL/GenBank/DDBJ whole genome shotgun (WGS) entry which is preliminary data.</text>
</comment>
<feature type="chain" id="PRO_5047289490" evidence="2">
    <location>
        <begin position="19"/>
        <end position="151"/>
    </location>
</feature>
<evidence type="ECO:0000313" key="5">
    <source>
        <dbReference type="Proteomes" id="UP000603728"/>
    </source>
</evidence>
<dbReference type="EMBL" id="JAERSF010000002">
    <property type="protein sequence ID" value="MBL0737624.1"/>
    <property type="molecule type" value="Genomic_DNA"/>
</dbReference>
<dbReference type="NCBIfam" id="TIGR04183">
    <property type="entry name" value="Por_Secre_tail"/>
    <property type="match status" value="1"/>
</dbReference>
<dbReference type="Proteomes" id="UP000603728">
    <property type="component" value="Unassembled WGS sequence"/>
</dbReference>
<sequence length="151" mass="16990">MKRIITLLLLGFCAFANAQQKITFSYDSAGNQILRSLCISGCNPTGKTTEEVKEMAAVTDDDLLKFAKEDVISYYPNPVKEQLYLKWELINDNKVSSITVYGLSGQVLQNFSRTESTDNQIISFGNYPRGVYLVVLSYKDGDQKTIKIIKQ</sequence>
<protein>
    <submittedName>
        <fullName evidence="4">T9SS type A sorting domain-containing protein</fullName>
    </submittedName>
</protein>
<dbReference type="RefSeq" id="WP_202001994.1">
    <property type="nucleotide sequence ID" value="NZ_JAERSF010000002.1"/>
</dbReference>
<reference evidence="4 5" key="1">
    <citation type="submission" date="2021-01" db="EMBL/GenBank/DDBJ databases">
        <title>Genome seq and assembly of Flavobacterium sp. GN10.</title>
        <authorList>
            <person name="Chhetri G."/>
        </authorList>
    </citation>
    <scope>NUCLEOTIDE SEQUENCE [LARGE SCALE GENOMIC DNA]</scope>
    <source>
        <strain evidence="4 5">GN10</strain>
    </source>
</reference>
<keyword evidence="5" id="KW-1185">Reference proteome</keyword>
<keyword evidence="1 2" id="KW-0732">Signal</keyword>